<dbReference type="GO" id="GO:0000287">
    <property type="term" value="F:magnesium ion binding"/>
    <property type="evidence" value="ECO:0007669"/>
    <property type="project" value="TreeGrafter"/>
</dbReference>
<dbReference type="Proteomes" id="UP000521313">
    <property type="component" value="Unassembled WGS sequence"/>
</dbReference>
<organism evidence="1 3">
    <name type="scientific">Faecalicoccus acidiformans</name>
    <dbReference type="NCBI Taxonomy" id="915173"/>
    <lineage>
        <taxon>Bacteria</taxon>
        <taxon>Bacillati</taxon>
        <taxon>Bacillota</taxon>
        <taxon>Erysipelotrichia</taxon>
        <taxon>Erysipelotrichales</taxon>
        <taxon>Erysipelotrichaceae</taxon>
        <taxon>Faecalicoccus</taxon>
    </lineage>
</organism>
<dbReference type="SUPFAM" id="SSF56784">
    <property type="entry name" value="HAD-like"/>
    <property type="match status" value="1"/>
</dbReference>
<sequence length="272" mass="30919">MIHLVASDLDETLLRSDKHVGLYTQEMIRKIQEKGIHFVCATGRPFFSIQNTLREIGQFQKPGTYTISLNGGCVTENNTGQVLYTKPMNFDLVNQIYTLGKTYDVGIQVYLVDKTYAYRLNEDERHFLKGRMEVSEIDAEDLSFLKNRPIIKILFENTDLSILKQIEKQLPETISQNCDLSYSSNRYFEFNPRGVHKGLGLEYLCDHLKIAIKDTLAIGDNINDLGLLKTAGLSIGVKNAHPDILSTIDDLCPYTHDEDAVGHILQRYILSK</sequence>
<dbReference type="Pfam" id="PF08282">
    <property type="entry name" value="Hydrolase_3"/>
    <property type="match status" value="1"/>
</dbReference>
<gene>
    <name evidence="2" type="ORF">H5982_08700</name>
    <name evidence="1" type="ORF">HNQ43_001038</name>
</gene>
<reference evidence="2 4" key="3">
    <citation type="journal article" date="2021" name="Sci. Rep.">
        <title>The distribution of antibiotic resistance genes in chicken gut microbiota commensals.</title>
        <authorList>
            <person name="Juricova H."/>
            <person name="Matiasovicova J."/>
            <person name="Kubasova T."/>
            <person name="Cejkova D."/>
            <person name="Rychlik I."/>
        </authorList>
    </citation>
    <scope>NUCLEOTIDE SEQUENCE [LARGE SCALE GENOMIC DNA]</scope>
    <source>
        <strain evidence="2 4">An423</strain>
    </source>
</reference>
<dbReference type="InterPro" id="IPR023214">
    <property type="entry name" value="HAD_sf"/>
</dbReference>
<dbReference type="InterPro" id="IPR036412">
    <property type="entry name" value="HAD-like_sf"/>
</dbReference>
<dbReference type="SFLD" id="SFLDS00003">
    <property type="entry name" value="Haloacid_Dehalogenase"/>
    <property type="match status" value="1"/>
</dbReference>
<keyword evidence="4" id="KW-1185">Reference proteome</keyword>
<dbReference type="GO" id="GO:0016791">
    <property type="term" value="F:phosphatase activity"/>
    <property type="evidence" value="ECO:0007669"/>
    <property type="project" value="UniProtKB-ARBA"/>
</dbReference>
<dbReference type="EMBL" id="JACJLU010000013">
    <property type="protein sequence ID" value="MBM6832162.1"/>
    <property type="molecule type" value="Genomic_DNA"/>
</dbReference>
<accession>A0A7W8FYN3</accession>
<protein>
    <submittedName>
        <fullName evidence="2">HAD family hydrolase</fullName>
    </submittedName>
</protein>
<dbReference type="InterPro" id="IPR006379">
    <property type="entry name" value="HAD-SF_hydro_IIB"/>
</dbReference>
<proteinExistence type="predicted"/>
<dbReference type="AlphaFoldDB" id="A0A7W8FYN3"/>
<name>A0A7W8FYN3_9FIRM</name>
<dbReference type="NCBIfam" id="TIGR00099">
    <property type="entry name" value="Cof-subfamily"/>
    <property type="match status" value="1"/>
</dbReference>
<evidence type="ECO:0000313" key="2">
    <source>
        <dbReference type="EMBL" id="MBM6832162.1"/>
    </source>
</evidence>
<dbReference type="SFLD" id="SFLDG01140">
    <property type="entry name" value="C2.B:_Phosphomannomutase_and_P"/>
    <property type="match status" value="1"/>
</dbReference>
<evidence type="ECO:0000313" key="1">
    <source>
        <dbReference type="EMBL" id="MBB5184990.1"/>
    </source>
</evidence>
<dbReference type="Gene3D" id="3.30.1240.10">
    <property type="match status" value="1"/>
</dbReference>
<dbReference type="GO" id="GO:0005829">
    <property type="term" value="C:cytosol"/>
    <property type="evidence" value="ECO:0007669"/>
    <property type="project" value="TreeGrafter"/>
</dbReference>
<dbReference type="PANTHER" id="PTHR10000">
    <property type="entry name" value="PHOSPHOSERINE PHOSPHATASE"/>
    <property type="match status" value="1"/>
</dbReference>
<dbReference type="InterPro" id="IPR000150">
    <property type="entry name" value="Cof"/>
</dbReference>
<evidence type="ECO:0000313" key="4">
    <source>
        <dbReference type="Proteomes" id="UP000775500"/>
    </source>
</evidence>
<reference evidence="1 3" key="1">
    <citation type="submission" date="2020-08" db="EMBL/GenBank/DDBJ databases">
        <title>Genomic Encyclopedia of Type Strains, Phase IV (KMG-IV): sequencing the most valuable type-strain genomes for metagenomic binning, comparative biology and taxonomic classification.</title>
        <authorList>
            <person name="Goeker M."/>
        </authorList>
    </citation>
    <scope>NUCLEOTIDE SEQUENCE [LARGE SCALE GENOMIC DNA]</scope>
    <source>
        <strain evidence="1 3">DSM 26963</strain>
    </source>
</reference>
<dbReference type="PANTHER" id="PTHR10000:SF8">
    <property type="entry name" value="HAD SUPERFAMILY HYDROLASE-LIKE, TYPE 3"/>
    <property type="match status" value="1"/>
</dbReference>
<reference evidence="2" key="2">
    <citation type="submission" date="2020-08" db="EMBL/GenBank/DDBJ databases">
        <authorList>
            <person name="Cejkova D."/>
            <person name="Kubasova T."/>
            <person name="Jahodarova E."/>
            <person name="Rychlik I."/>
        </authorList>
    </citation>
    <scope>NUCLEOTIDE SEQUENCE</scope>
    <source>
        <strain evidence="2">An423</strain>
    </source>
</reference>
<dbReference type="EMBL" id="JACHHD010000009">
    <property type="protein sequence ID" value="MBB5184990.1"/>
    <property type="molecule type" value="Genomic_DNA"/>
</dbReference>
<comment type="caution">
    <text evidence="1">The sequence shown here is derived from an EMBL/GenBank/DDBJ whole genome shotgun (WGS) entry which is preliminary data.</text>
</comment>
<keyword evidence="2" id="KW-0378">Hydrolase</keyword>
<dbReference type="RefSeq" id="WP_183375456.1">
    <property type="nucleotide sequence ID" value="NZ_CALVCN010000025.1"/>
</dbReference>
<dbReference type="Proteomes" id="UP000775500">
    <property type="component" value="Unassembled WGS sequence"/>
</dbReference>
<dbReference type="CDD" id="cd07516">
    <property type="entry name" value="HAD_Pase"/>
    <property type="match status" value="1"/>
</dbReference>
<evidence type="ECO:0000313" key="3">
    <source>
        <dbReference type="Proteomes" id="UP000521313"/>
    </source>
</evidence>
<dbReference type="NCBIfam" id="TIGR01484">
    <property type="entry name" value="HAD-SF-IIB"/>
    <property type="match status" value="1"/>
</dbReference>
<dbReference type="Gene3D" id="3.40.50.1000">
    <property type="entry name" value="HAD superfamily/HAD-like"/>
    <property type="match status" value="1"/>
</dbReference>